<keyword evidence="1" id="KW-0175">Coiled coil</keyword>
<protein>
    <submittedName>
        <fullName evidence="2">Uncharacterized protein</fullName>
    </submittedName>
</protein>
<feature type="coiled-coil region" evidence="1">
    <location>
        <begin position="55"/>
        <end position="100"/>
    </location>
</feature>
<reference evidence="2" key="1">
    <citation type="submission" date="2021-07" db="EMBL/GenBank/DDBJ databases">
        <title>Complete genome sequences of four Thermus thermophilus strains isolated from Arima Hot Spring in Japan.</title>
        <authorList>
            <person name="Tomariguchi N."/>
            <person name="Ueno Y."/>
            <person name="Miyazaki K."/>
        </authorList>
    </citation>
    <scope>NUCLEOTIDE SEQUENCE</scope>
    <source>
        <strain evidence="2">AA1-1</strain>
    </source>
</reference>
<gene>
    <name evidence="2" type="ORF">TthAA11_09360</name>
</gene>
<proteinExistence type="predicted"/>
<dbReference type="RefSeq" id="WP_223966572.1">
    <property type="nucleotide sequence ID" value="NZ_AP024926.1"/>
</dbReference>
<accession>A0AAD1NXZ0</accession>
<evidence type="ECO:0000313" key="3">
    <source>
        <dbReference type="Proteomes" id="UP000825379"/>
    </source>
</evidence>
<evidence type="ECO:0000313" key="2">
    <source>
        <dbReference type="EMBL" id="BCZ86754.1"/>
    </source>
</evidence>
<dbReference type="Gene3D" id="1.20.1480.30">
    <property type="entry name" value="Designed four-helix bundle protein"/>
    <property type="match status" value="1"/>
</dbReference>
<name>A0AAD1NXZ0_THETH</name>
<sequence length="166" mass="18439">MNADQLMEKVRARFEWTLYRDVLDEVFRALKKADYLEKRLEAVEARALAKAAPPGQALEDRLTRLEKRVAALARALKGVREAVEALEARVEEALKGLEARAAEDRNLQIARARGEVDQLAPRVFAARGGDADVLVMADNLRARLAQGDLEVALPVLEAWRREVGAG</sequence>
<dbReference type="EMBL" id="AP024926">
    <property type="protein sequence ID" value="BCZ86754.1"/>
    <property type="molecule type" value="Genomic_DNA"/>
</dbReference>
<dbReference type="AlphaFoldDB" id="A0AAD1NXZ0"/>
<organism evidence="2 3">
    <name type="scientific">Thermus thermophilus</name>
    <dbReference type="NCBI Taxonomy" id="274"/>
    <lineage>
        <taxon>Bacteria</taxon>
        <taxon>Thermotogati</taxon>
        <taxon>Deinococcota</taxon>
        <taxon>Deinococci</taxon>
        <taxon>Thermales</taxon>
        <taxon>Thermaceae</taxon>
        <taxon>Thermus</taxon>
    </lineage>
</organism>
<evidence type="ECO:0000256" key="1">
    <source>
        <dbReference type="SAM" id="Coils"/>
    </source>
</evidence>
<dbReference type="Proteomes" id="UP000825379">
    <property type="component" value="Chromosome"/>
</dbReference>